<dbReference type="Proteomes" id="UP000675409">
    <property type="component" value="Unassembled WGS sequence"/>
</dbReference>
<keyword evidence="2" id="KW-1185">Reference proteome</keyword>
<organism evidence="1 2">
    <name type="scientific">Myceligenerans indicum</name>
    <dbReference type="NCBI Taxonomy" id="2593663"/>
    <lineage>
        <taxon>Bacteria</taxon>
        <taxon>Bacillati</taxon>
        <taxon>Actinomycetota</taxon>
        <taxon>Actinomycetes</taxon>
        <taxon>Micrococcales</taxon>
        <taxon>Promicromonosporaceae</taxon>
        <taxon>Myceligenerans</taxon>
    </lineage>
</organism>
<accession>A0ABS1LRW4</accession>
<dbReference type="EMBL" id="JABBYC010000140">
    <property type="protein sequence ID" value="MBL0888965.1"/>
    <property type="molecule type" value="Genomic_DNA"/>
</dbReference>
<sequence>MFDPEKVGGAIAPTLGDVFPVRDFQDYPPWRELVVASLASLHRFAERTIIAPQTVVVERYWDEISAGLDAAGISVHAFTLDCTPEEHERRIVTDAKMPNSLWRRERAAEFRRAHAWLSRRTEVIDTTVLTPAEVANSIATTLAESGTAAPPCSSAGF</sequence>
<proteinExistence type="predicted"/>
<protein>
    <submittedName>
        <fullName evidence="1">ATP-binding protein</fullName>
    </submittedName>
</protein>
<keyword evidence="1" id="KW-0067">ATP-binding</keyword>
<dbReference type="InterPro" id="IPR027417">
    <property type="entry name" value="P-loop_NTPase"/>
</dbReference>
<dbReference type="SUPFAM" id="SSF52540">
    <property type="entry name" value="P-loop containing nucleoside triphosphate hydrolases"/>
    <property type="match status" value="1"/>
</dbReference>
<dbReference type="GO" id="GO:0005524">
    <property type="term" value="F:ATP binding"/>
    <property type="evidence" value="ECO:0007669"/>
    <property type="project" value="UniProtKB-KW"/>
</dbReference>
<reference evidence="1 2" key="1">
    <citation type="journal article" date="2021" name="Arch. Microbiol.">
        <title>Myceligenerans indicum sp. nov., an actinobacterium isolated from mangrove sediment of Sundarbans, India.</title>
        <authorList>
            <person name="Asha K."/>
            <person name="Bhadury P."/>
        </authorList>
    </citation>
    <scope>NUCLEOTIDE SEQUENCE [LARGE SCALE GENOMIC DNA]</scope>
    <source>
        <strain evidence="1 2">I2</strain>
    </source>
</reference>
<comment type="caution">
    <text evidence="1">The sequence shown here is derived from an EMBL/GenBank/DDBJ whole genome shotgun (WGS) entry which is preliminary data.</text>
</comment>
<evidence type="ECO:0000313" key="2">
    <source>
        <dbReference type="Proteomes" id="UP000675409"/>
    </source>
</evidence>
<gene>
    <name evidence="1" type="ORF">HGK34_22305</name>
</gene>
<name>A0ABS1LRW4_9MICO</name>
<evidence type="ECO:0000313" key="1">
    <source>
        <dbReference type="EMBL" id="MBL0888965.1"/>
    </source>
</evidence>
<dbReference type="Gene3D" id="3.40.50.300">
    <property type="entry name" value="P-loop containing nucleotide triphosphate hydrolases"/>
    <property type="match status" value="1"/>
</dbReference>
<keyword evidence="1" id="KW-0547">Nucleotide-binding</keyword>